<feature type="transmembrane region" description="Helical" evidence="6">
    <location>
        <begin position="53"/>
        <end position="76"/>
    </location>
</feature>
<dbReference type="PANTHER" id="PTHR46795:SF3">
    <property type="entry name" value="ABC TRANSPORTER PERMEASE"/>
    <property type="match status" value="1"/>
</dbReference>
<evidence type="ECO:0000256" key="3">
    <source>
        <dbReference type="ARBA" id="ARBA00022692"/>
    </source>
</evidence>
<feature type="transmembrane region" description="Helical" evidence="6">
    <location>
        <begin position="109"/>
        <end position="138"/>
    </location>
</feature>
<comment type="caution">
    <text evidence="8">The sequence shown here is derived from an EMBL/GenBank/DDBJ whole genome shotgun (WGS) entry which is preliminary data.</text>
</comment>
<evidence type="ECO:0000313" key="9">
    <source>
        <dbReference type="Proteomes" id="UP000274920"/>
    </source>
</evidence>
<evidence type="ECO:0000256" key="1">
    <source>
        <dbReference type="ARBA" id="ARBA00004651"/>
    </source>
</evidence>
<dbReference type="InterPro" id="IPR003838">
    <property type="entry name" value="ABC3_permease_C"/>
</dbReference>
<feature type="domain" description="ABC3 transporter permease C-terminal" evidence="7">
    <location>
        <begin position="59"/>
        <end position="180"/>
    </location>
</feature>
<feature type="transmembrane region" description="Helical" evidence="6">
    <location>
        <begin position="661"/>
        <end position="684"/>
    </location>
</feature>
<feature type="transmembrane region" description="Helical" evidence="6">
    <location>
        <begin position="144"/>
        <end position="169"/>
    </location>
</feature>
<feature type="transmembrane region" description="Helical" evidence="6">
    <location>
        <begin position="232"/>
        <end position="256"/>
    </location>
</feature>
<dbReference type="AlphaFoldDB" id="A0A426DQR5"/>
<evidence type="ECO:0000256" key="6">
    <source>
        <dbReference type="PIRNR" id="PIRNR018968"/>
    </source>
</evidence>
<dbReference type="PANTHER" id="PTHR46795">
    <property type="entry name" value="ABC TRANSPORTER PERMEASE-RELATED-RELATED"/>
    <property type="match status" value="1"/>
</dbReference>
<evidence type="ECO:0000256" key="4">
    <source>
        <dbReference type="ARBA" id="ARBA00022989"/>
    </source>
</evidence>
<name>A0A426DQR5_9FIRM</name>
<reference evidence="8" key="1">
    <citation type="submission" date="2018-10" db="EMBL/GenBank/DDBJ databases">
        <title>Schaedlerella arabinophila gen. nov. sp. nov., isolated from the mouse intestinal tract and comparative analysis with the genome of the closely related altered Schaedler flora strain ASF502.</title>
        <authorList>
            <person name="Miyake S."/>
            <person name="Soh M."/>
            <person name="Seedorf H."/>
        </authorList>
    </citation>
    <scope>NUCLEOTIDE SEQUENCE [LARGE SCALE GENOMIC DNA]</scope>
    <source>
        <strain evidence="8">DSM 106076</strain>
    </source>
</reference>
<gene>
    <name evidence="8" type="ORF">EBB54_29890</name>
</gene>
<keyword evidence="4 6" id="KW-1133">Transmembrane helix</keyword>
<feature type="transmembrane region" description="Helical" evidence="6">
    <location>
        <begin position="17"/>
        <end position="41"/>
    </location>
</feature>
<proteinExistence type="inferred from homology"/>
<evidence type="ECO:0000259" key="7">
    <source>
        <dbReference type="Pfam" id="PF02687"/>
    </source>
</evidence>
<keyword evidence="9" id="KW-1185">Reference proteome</keyword>
<sequence>MLAKLAFRNVKRSAKDYLVYFLTMTFVTAMMFAFNTVIFSADLQGRVSDVDMMQVLIILATVFVVIIIAWLINYMVRFMLQKRSREFGTYLLLGMRKRMIAHLYMRENIVLGAGAFLLGLVLGILLQQILLSILFGILQEQYHLQIVLDFRCVLMTMSCYAGCYILALFRCSWKFRKMNIRELMYAGQQNEEIKESHEEWKKWLFPASILILCILAFNLFCGKNWSMGDILVFLVSLVAAIYLFYMGLSSWIVCYVRKKGSAVYRGENLFLLRQFSSKVKTMQFTMGTLTALFTVAMLGCAFAMMFADYQNQMLDQKFPFDVQVFSEKEDEDFAKELEVLEQNTRIKDAYPYSILQNGTSEVSIWLSSHLDTFGDTYRNADGTPDLKKIESDKGAYYGTYDTYMSLSVYNHLREMLGYAAVSLEEGEYLIHLKERIYAETGDFSDGLSIRGTKGELGCGGYRTEPFSQDGHNGADYLIVVCDSEAEEMDIFYRELAVDIEGEAPNDLGKRLDDLAELSEEEIQDMMGHVYLDEMDTGYGTDTVVVYYAKNLVRDNLIPEVKYMLSSVIFPLFYIGLVFLCVALTVLSVQQLSDSAKYRFRYGVLRKIGLKKKELASVVWKQLFMYFLCPALLAAVLSGVIILFVSAVFVKSAGLHTSVLQYFSAAFVLFFGIYAIYFTTTYVGFLRSVDGTASGGPPSAAG</sequence>
<feature type="transmembrane region" description="Helical" evidence="6">
    <location>
        <begin position="562"/>
        <end position="588"/>
    </location>
</feature>
<accession>A0A426DQR5</accession>
<feature type="transmembrane region" description="Helical" evidence="6">
    <location>
        <begin position="284"/>
        <end position="307"/>
    </location>
</feature>
<organism evidence="8 9">
    <name type="scientific">Schaedlerella arabinosiphila</name>
    <dbReference type="NCBI Taxonomy" id="2044587"/>
    <lineage>
        <taxon>Bacteria</taxon>
        <taxon>Bacillati</taxon>
        <taxon>Bacillota</taxon>
        <taxon>Clostridia</taxon>
        <taxon>Lachnospirales</taxon>
        <taxon>Lachnospiraceae</taxon>
        <taxon>Schaedlerella</taxon>
    </lineage>
</organism>
<dbReference type="GO" id="GO:0005886">
    <property type="term" value="C:plasma membrane"/>
    <property type="evidence" value="ECO:0007669"/>
    <property type="project" value="UniProtKB-SubCell"/>
</dbReference>
<keyword evidence="2 6" id="KW-1003">Cell membrane</keyword>
<dbReference type="InterPro" id="IPR052536">
    <property type="entry name" value="ABC-4_Integral_Memb_Prot"/>
</dbReference>
<protein>
    <submittedName>
        <fullName evidence="8">FtsX-like permease family protein</fullName>
    </submittedName>
</protein>
<dbReference type="GO" id="GO:0055085">
    <property type="term" value="P:transmembrane transport"/>
    <property type="evidence" value="ECO:0007669"/>
    <property type="project" value="UniProtKB-UniRule"/>
</dbReference>
<dbReference type="Pfam" id="PF02687">
    <property type="entry name" value="FtsX"/>
    <property type="match status" value="1"/>
</dbReference>
<comment type="similarity">
    <text evidence="6">Belongs to the ABC-4 integral membrane protein family.</text>
</comment>
<evidence type="ECO:0000256" key="5">
    <source>
        <dbReference type="ARBA" id="ARBA00023136"/>
    </source>
</evidence>
<dbReference type="Proteomes" id="UP000274920">
    <property type="component" value="Unassembled WGS sequence"/>
</dbReference>
<dbReference type="PIRSF" id="PIRSF018968">
    <property type="entry name" value="ABC_permease_BceB"/>
    <property type="match status" value="1"/>
</dbReference>
<keyword evidence="5 6" id="KW-0472">Membrane</keyword>
<evidence type="ECO:0000256" key="2">
    <source>
        <dbReference type="ARBA" id="ARBA00022475"/>
    </source>
</evidence>
<dbReference type="RefSeq" id="WP_125130438.1">
    <property type="nucleotide sequence ID" value="NZ_RHJS01000002.1"/>
</dbReference>
<comment type="subcellular location">
    <subcellularLocation>
        <location evidence="1 6">Cell membrane</location>
        <topology evidence="1 6">Multi-pass membrane protein</topology>
    </subcellularLocation>
</comment>
<feature type="transmembrane region" description="Helical" evidence="6">
    <location>
        <begin position="622"/>
        <end position="649"/>
    </location>
</feature>
<feature type="transmembrane region" description="Helical" evidence="6">
    <location>
        <begin position="203"/>
        <end position="220"/>
    </location>
</feature>
<dbReference type="InterPro" id="IPR027022">
    <property type="entry name" value="ABC_permease_BceB-typ"/>
</dbReference>
<dbReference type="EMBL" id="RHJS01000002">
    <property type="protein sequence ID" value="RRK35073.1"/>
    <property type="molecule type" value="Genomic_DNA"/>
</dbReference>
<evidence type="ECO:0000313" key="8">
    <source>
        <dbReference type="EMBL" id="RRK35073.1"/>
    </source>
</evidence>
<keyword evidence="6" id="KW-0813">Transport</keyword>
<keyword evidence="3 6" id="KW-0812">Transmembrane</keyword>